<organism evidence="7">
    <name type="scientific">Selaginella moellendorffii</name>
    <name type="common">Spikemoss</name>
    <dbReference type="NCBI Taxonomy" id="88036"/>
    <lineage>
        <taxon>Eukaryota</taxon>
        <taxon>Viridiplantae</taxon>
        <taxon>Streptophyta</taxon>
        <taxon>Embryophyta</taxon>
        <taxon>Tracheophyta</taxon>
        <taxon>Lycopodiopsida</taxon>
        <taxon>Selaginellales</taxon>
        <taxon>Selaginellaceae</taxon>
        <taxon>Selaginella</taxon>
    </lineage>
</organism>
<dbReference type="HOGENOM" id="CLU_1941709_0_0_1"/>
<keyword evidence="2" id="KW-0349">Heme</keyword>
<accession>D8RCL9</accession>
<dbReference type="Gramene" id="EFJ29875">
    <property type="protein sequence ID" value="EFJ29875"/>
    <property type="gene ID" value="SELMODRAFT_409838"/>
</dbReference>
<dbReference type="Pfam" id="PF00067">
    <property type="entry name" value="p450"/>
    <property type="match status" value="1"/>
</dbReference>
<evidence type="ECO:0000256" key="4">
    <source>
        <dbReference type="ARBA" id="ARBA00023002"/>
    </source>
</evidence>
<dbReference type="InParanoid" id="D8RCL9"/>
<evidence type="ECO:0000256" key="3">
    <source>
        <dbReference type="ARBA" id="ARBA00022723"/>
    </source>
</evidence>
<protein>
    <recommendedName>
        <fullName evidence="8">Cytochrome P450-dependent monooxygenase</fullName>
    </recommendedName>
</protein>
<keyword evidence="7" id="KW-1185">Reference proteome</keyword>
<dbReference type="GO" id="GO:0004497">
    <property type="term" value="F:monooxygenase activity"/>
    <property type="evidence" value="ECO:0007669"/>
    <property type="project" value="InterPro"/>
</dbReference>
<evidence type="ECO:0000313" key="6">
    <source>
        <dbReference type="EMBL" id="EFJ29875.1"/>
    </source>
</evidence>
<evidence type="ECO:0000313" key="7">
    <source>
        <dbReference type="Proteomes" id="UP000001514"/>
    </source>
</evidence>
<keyword evidence="5" id="KW-0408">Iron</keyword>
<name>D8RCL9_SELML</name>
<dbReference type="PANTHER" id="PTHR47944:SF4">
    <property type="entry name" value="OS09G0441700 PROTEIN"/>
    <property type="match status" value="1"/>
</dbReference>
<dbReference type="EMBL" id="GL377576">
    <property type="protein sequence ID" value="EFJ29875.1"/>
    <property type="molecule type" value="Genomic_DNA"/>
</dbReference>
<dbReference type="PANTHER" id="PTHR47944">
    <property type="entry name" value="CYTOCHROME P450 98A9"/>
    <property type="match status" value="1"/>
</dbReference>
<gene>
    <name evidence="6" type="ORF">SELMODRAFT_409838</name>
</gene>
<dbReference type="GO" id="GO:0005506">
    <property type="term" value="F:iron ion binding"/>
    <property type="evidence" value="ECO:0007669"/>
    <property type="project" value="InterPro"/>
</dbReference>
<keyword evidence="3" id="KW-0479">Metal-binding</keyword>
<sequence>MAVHEKSYKVCTNLLPSPWGSALAQRNILSGVVSSQELVKERFTLVNFVPWYLRWLVGGFPSTKDMFAARTDSSVVPSDWLLAAVLQKPRGLTQAQEELDRVVGNGRILRESDFSKLEYLGAIIKDTFRR</sequence>
<dbReference type="SUPFAM" id="SSF48264">
    <property type="entry name" value="Cytochrome P450"/>
    <property type="match status" value="1"/>
</dbReference>
<evidence type="ECO:0000256" key="1">
    <source>
        <dbReference type="ARBA" id="ARBA00010617"/>
    </source>
</evidence>
<dbReference type="GO" id="GO:0020037">
    <property type="term" value="F:heme binding"/>
    <property type="evidence" value="ECO:0007669"/>
    <property type="project" value="InterPro"/>
</dbReference>
<dbReference type="AlphaFoldDB" id="D8RCL9"/>
<dbReference type="KEGG" id="smo:SELMODRAFT_409838"/>
<dbReference type="Gene3D" id="1.10.630.10">
    <property type="entry name" value="Cytochrome P450"/>
    <property type="match status" value="1"/>
</dbReference>
<evidence type="ECO:0000256" key="2">
    <source>
        <dbReference type="ARBA" id="ARBA00022617"/>
    </source>
</evidence>
<comment type="similarity">
    <text evidence="1">Belongs to the cytochrome P450 family.</text>
</comment>
<evidence type="ECO:0000256" key="5">
    <source>
        <dbReference type="ARBA" id="ARBA00023004"/>
    </source>
</evidence>
<dbReference type="InterPro" id="IPR001128">
    <property type="entry name" value="Cyt_P450"/>
</dbReference>
<dbReference type="GO" id="GO:0016705">
    <property type="term" value="F:oxidoreductase activity, acting on paired donors, with incorporation or reduction of molecular oxygen"/>
    <property type="evidence" value="ECO:0007669"/>
    <property type="project" value="InterPro"/>
</dbReference>
<evidence type="ECO:0008006" key="8">
    <source>
        <dbReference type="Google" id="ProtNLM"/>
    </source>
</evidence>
<reference evidence="6 7" key="1">
    <citation type="journal article" date="2011" name="Science">
        <title>The Selaginella genome identifies genetic changes associated with the evolution of vascular plants.</title>
        <authorList>
            <person name="Banks J.A."/>
            <person name="Nishiyama T."/>
            <person name="Hasebe M."/>
            <person name="Bowman J.L."/>
            <person name="Gribskov M."/>
            <person name="dePamphilis C."/>
            <person name="Albert V.A."/>
            <person name="Aono N."/>
            <person name="Aoyama T."/>
            <person name="Ambrose B.A."/>
            <person name="Ashton N.W."/>
            <person name="Axtell M.J."/>
            <person name="Barker E."/>
            <person name="Barker M.S."/>
            <person name="Bennetzen J.L."/>
            <person name="Bonawitz N.D."/>
            <person name="Chapple C."/>
            <person name="Cheng C."/>
            <person name="Correa L.G."/>
            <person name="Dacre M."/>
            <person name="DeBarry J."/>
            <person name="Dreyer I."/>
            <person name="Elias M."/>
            <person name="Engstrom E.M."/>
            <person name="Estelle M."/>
            <person name="Feng L."/>
            <person name="Finet C."/>
            <person name="Floyd S.K."/>
            <person name="Frommer W.B."/>
            <person name="Fujita T."/>
            <person name="Gramzow L."/>
            <person name="Gutensohn M."/>
            <person name="Harholt J."/>
            <person name="Hattori M."/>
            <person name="Heyl A."/>
            <person name="Hirai T."/>
            <person name="Hiwatashi Y."/>
            <person name="Ishikawa M."/>
            <person name="Iwata M."/>
            <person name="Karol K.G."/>
            <person name="Koehler B."/>
            <person name="Kolukisaoglu U."/>
            <person name="Kubo M."/>
            <person name="Kurata T."/>
            <person name="Lalonde S."/>
            <person name="Li K."/>
            <person name="Li Y."/>
            <person name="Litt A."/>
            <person name="Lyons E."/>
            <person name="Manning G."/>
            <person name="Maruyama T."/>
            <person name="Michael T.P."/>
            <person name="Mikami K."/>
            <person name="Miyazaki S."/>
            <person name="Morinaga S."/>
            <person name="Murata T."/>
            <person name="Mueller-Roeber B."/>
            <person name="Nelson D.R."/>
            <person name="Obara M."/>
            <person name="Oguri Y."/>
            <person name="Olmstead R.G."/>
            <person name="Onodera N."/>
            <person name="Petersen B.L."/>
            <person name="Pils B."/>
            <person name="Prigge M."/>
            <person name="Rensing S.A."/>
            <person name="Riano-Pachon D.M."/>
            <person name="Roberts A.W."/>
            <person name="Sato Y."/>
            <person name="Scheller H.V."/>
            <person name="Schulz B."/>
            <person name="Schulz C."/>
            <person name="Shakirov E.V."/>
            <person name="Shibagaki N."/>
            <person name="Shinohara N."/>
            <person name="Shippen D.E."/>
            <person name="Soerensen I."/>
            <person name="Sotooka R."/>
            <person name="Sugimoto N."/>
            <person name="Sugita M."/>
            <person name="Sumikawa N."/>
            <person name="Tanurdzic M."/>
            <person name="Theissen G."/>
            <person name="Ulvskov P."/>
            <person name="Wakazuki S."/>
            <person name="Weng J.K."/>
            <person name="Willats W.W."/>
            <person name="Wipf D."/>
            <person name="Wolf P.G."/>
            <person name="Yang L."/>
            <person name="Zimmer A.D."/>
            <person name="Zhu Q."/>
            <person name="Mitros T."/>
            <person name="Hellsten U."/>
            <person name="Loque D."/>
            <person name="Otillar R."/>
            <person name="Salamov A."/>
            <person name="Schmutz J."/>
            <person name="Shapiro H."/>
            <person name="Lindquist E."/>
            <person name="Lucas S."/>
            <person name="Rokhsar D."/>
            <person name="Grigoriev I.V."/>
        </authorList>
    </citation>
    <scope>NUCLEOTIDE SEQUENCE [LARGE SCALE GENOMIC DNA]</scope>
</reference>
<keyword evidence="4" id="KW-0560">Oxidoreductase</keyword>
<proteinExistence type="inferred from homology"/>
<dbReference type="InterPro" id="IPR036396">
    <property type="entry name" value="Cyt_P450_sf"/>
</dbReference>
<dbReference type="Proteomes" id="UP000001514">
    <property type="component" value="Unassembled WGS sequence"/>
</dbReference>
<dbReference type="eggNOG" id="KOG0156">
    <property type="taxonomic scope" value="Eukaryota"/>
</dbReference>